<sequence length="87" mass="10004">MKRIKQILAILGIIVLTALYLSTIFCAIFDTSNTQNLFAASIVATFIIPVLIWTYTFVYKIVTKKDNDLDELREQIEEMKKNDSSKK</sequence>
<organism evidence="2 3">
    <name type="scientific">Lachnobacterium bovis</name>
    <dbReference type="NCBI Taxonomy" id="140626"/>
    <lineage>
        <taxon>Bacteria</taxon>
        <taxon>Bacillati</taxon>
        <taxon>Bacillota</taxon>
        <taxon>Clostridia</taxon>
        <taxon>Lachnospirales</taxon>
        <taxon>Lachnospiraceae</taxon>
        <taxon>Lachnobacterium</taxon>
    </lineage>
</organism>
<dbReference type="RefSeq" id="WP_022748379.1">
    <property type="nucleotide sequence ID" value="NZ_FOGW01000019.1"/>
</dbReference>
<proteinExistence type="predicted"/>
<evidence type="ECO:0000313" key="3">
    <source>
        <dbReference type="Proteomes" id="UP000182471"/>
    </source>
</evidence>
<feature type="transmembrane region" description="Helical" evidence="1">
    <location>
        <begin position="37"/>
        <end position="58"/>
    </location>
</feature>
<gene>
    <name evidence="2" type="ORF">SAMN02910429_01752</name>
</gene>
<keyword evidence="1" id="KW-1133">Transmembrane helix</keyword>
<dbReference type="Proteomes" id="UP000182471">
    <property type="component" value="Unassembled WGS sequence"/>
</dbReference>
<keyword evidence="1" id="KW-0472">Membrane</keyword>
<evidence type="ECO:0000313" key="2">
    <source>
        <dbReference type="EMBL" id="SES00049.1"/>
    </source>
</evidence>
<feature type="transmembrane region" description="Helical" evidence="1">
    <location>
        <begin position="7"/>
        <end position="31"/>
    </location>
</feature>
<evidence type="ECO:0000256" key="1">
    <source>
        <dbReference type="SAM" id="Phobius"/>
    </source>
</evidence>
<dbReference type="EMBL" id="FOGW01000019">
    <property type="protein sequence ID" value="SES00049.1"/>
    <property type="molecule type" value="Genomic_DNA"/>
</dbReference>
<reference evidence="3" key="1">
    <citation type="submission" date="2016-10" db="EMBL/GenBank/DDBJ databases">
        <authorList>
            <person name="Varghese N."/>
            <person name="Submissions S."/>
        </authorList>
    </citation>
    <scope>NUCLEOTIDE SEQUENCE [LARGE SCALE GENOMIC DNA]</scope>
    <source>
        <strain evidence="3">S1b</strain>
    </source>
</reference>
<keyword evidence="3" id="KW-1185">Reference proteome</keyword>
<keyword evidence="1" id="KW-0812">Transmembrane</keyword>
<accession>A0A1H9TSI9</accession>
<dbReference type="OrthoDB" id="1936797at2"/>
<name>A0A1H9TSI9_9FIRM</name>
<dbReference type="AlphaFoldDB" id="A0A1H9TSI9"/>
<protein>
    <submittedName>
        <fullName evidence="2">Uncharacterized protein</fullName>
    </submittedName>
</protein>